<dbReference type="EMBL" id="RKLN01000005">
    <property type="protein sequence ID" value="RVW01699.1"/>
    <property type="molecule type" value="Genomic_DNA"/>
</dbReference>
<gene>
    <name evidence="6" type="ORF">EF834_14975</name>
</gene>
<keyword evidence="3" id="KW-0804">Transcription</keyword>
<evidence type="ECO:0000259" key="5">
    <source>
        <dbReference type="PROSITE" id="PS50977"/>
    </source>
</evidence>
<name>A0A3S3A803_9NOCA</name>
<proteinExistence type="predicted"/>
<dbReference type="PRINTS" id="PR00455">
    <property type="entry name" value="HTHTETR"/>
</dbReference>
<dbReference type="InterPro" id="IPR050109">
    <property type="entry name" value="HTH-type_TetR-like_transc_reg"/>
</dbReference>
<dbReference type="InterPro" id="IPR036271">
    <property type="entry name" value="Tet_transcr_reg_TetR-rel_C_sf"/>
</dbReference>
<dbReference type="InterPro" id="IPR001647">
    <property type="entry name" value="HTH_TetR"/>
</dbReference>
<dbReference type="AlphaFoldDB" id="A0A3S3A803"/>
<dbReference type="GO" id="GO:0000976">
    <property type="term" value="F:transcription cis-regulatory region binding"/>
    <property type="evidence" value="ECO:0007669"/>
    <property type="project" value="TreeGrafter"/>
</dbReference>
<protein>
    <submittedName>
        <fullName evidence="6">TetR/AcrR family transcriptional regulator</fullName>
    </submittedName>
</protein>
<comment type="caution">
    <text evidence="6">The sequence shown here is derived from an EMBL/GenBank/DDBJ whole genome shotgun (WGS) entry which is preliminary data.</text>
</comment>
<evidence type="ECO:0000256" key="1">
    <source>
        <dbReference type="ARBA" id="ARBA00023015"/>
    </source>
</evidence>
<keyword evidence="7" id="KW-1185">Reference proteome</keyword>
<evidence type="ECO:0000256" key="2">
    <source>
        <dbReference type="ARBA" id="ARBA00023125"/>
    </source>
</evidence>
<dbReference type="InterPro" id="IPR049445">
    <property type="entry name" value="TetR_SbtR-like_C"/>
</dbReference>
<feature type="domain" description="HTH tetR-type" evidence="5">
    <location>
        <begin position="16"/>
        <end position="75"/>
    </location>
</feature>
<dbReference type="PANTHER" id="PTHR30055">
    <property type="entry name" value="HTH-TYPE TRANSCRIPTIONAL REGULATOR RUTR"/>
    <property type="match status" value="1"/>
</dbReference>
<sequence length="221" mass="24646">MDSEGAAVRPLRRDAAHNRQRIVDVARELFAIRGLEVGHNEVAHQAGVGVGTVYRRFPTKESLVEAIFEDRIDEITALGRCALNKPDSWQGLMYFVEEMCQLTARDQGLREAVFCREHGGDRVEAARVRLYPIVAKVVEAARADGYLRADISDSDLALMSIIAGAVNEFAADIRPDLWRRYVTIFLDGMRADGDQALLPVEALSADQHDAAMRSWNPRTHS</sequence>
<evidence type="ECO:0000256" key="4">
    <source>
        <dbReference type="PROSITE-ProRule" id="PRU00335"/>
    </source>
</evidence>
<evidence type="ECO:0000256" key="3">
    <source>
        <dbReference type="ARBA" id="ARBA00023163"/>
    </source>
</evidence>
<feature type="DNA-binding region" description="H-T-H motif" evidence="4">
    <location>
        <begin position="38"/>
        <end position="57"/>
    </location>
</feature>
<dbReference type="OrthoDB" id="9795011at2"/>
<dbReference type="Pfam" id="PF00440">
    <property type="entry name" value="TetR_N"/>
    <property type="match status" value="1"/>
</dbReference>
<dbReference type="SUPFAM" id="SSF48498">
    <property type="entry name" value="Tetracyclin repressor-like, C-terminal domain"/>
    <property type="match status" value="1"/>
</dbReference>
<dbReference type="Pfam" id="PF21597">
    <property type="entry name" value="TetR_C_43"/>
    <property type="match status" value="1"/>
</dbReference>
<dbReference type="PANTHER" id="PTHR30055:SF234">
    <property type="entry name" value="HTH-TYPE TRANSCRIPTIONAL REGULATOR BETI"/>
    <property type="match status" value="1"/>
</dbReference>
<keyword evidence="2 4" id="KW-0238">DNA-binding</keyword>
<dbReference type="PROSITE" id="PS50977">
    <property type="entry name" value="HTH_TETR_2"/>
    <property type="match status" value="1"/>
</dbReference>
<keyword evidence="1" id="KW-0805">Transcription regulation</keyword>
<evidence type="ECO:0000313" key="7">
    <source>
        <dbReference type="Proteomes" id="UP000284333"/>
    </source>
</evidence>
<dbReference type="Gene3D" id="1.10.357.10">
    <property type="entry name" value="Tetracycline Repressor, domain 2"/>
    <property type="match status" value="1"/>
</dbReference>
<reference evidence="6 7" key="1">
    <citation type="submission" date="2018-11" db="EMBL/GenBank/DDBJ databases">
        <title>Rhodococcus spongicola sp. nov. and Rhodococcus xishaensis sp. nov. from marine sponges.</title>
        <authorList>
            <person name="Li L."/>
            <person name="Lin H.W."/>
        </authorList>
    </citation>
    <scope>NUCLEOTIDE SEQUENCE [LARGE SCALE GENOMIC DNA]</scope>
    <source>
        <strain evidence="6 7">LHW50502</strain>
    </source>
</reference>
<dbReference type="GO" id="GO:0003700">
    <property type="term" value="F:DNA-binding transcription factor activity"/>
    <property type="evidence" value="ECO:0007669"/>
    <property type="project" value="TreeGrafter"/>
</dbReference>
<evidence type="ECO:0000313" key="6">
    <source>
        <dbReference type="EMBL" id="RVW01699.1"/>
    </source>
</evidence>
<accession>A0A3S3A803</accession>
<organism evidence="6 7">
    <name type="scientific">Rhodococcus spongiicola</name>
    <dbReference type="NCBI Taxonomy" id="2487352"/>
    <lineage>
        <taxon>Bacteria</taxon>
        <taxon>Bacillati</taxon>
        <taxon>Actinomycetota</taxon>
        <taxon>Actinomycetes</taxon>
        <taxon>Mycobacteriales</taxon>
        <taxon>Nocardiaceae</taxon>
        <taxon>Rhodococcus</taxon>
    </lineage>
</organism>
<dbReference type="Proteomes" id="UP000284333">
    <property type="component" value="Unassembled WGS sequence"/>
</dbReference>
<dbReference type="SUPFAM" id="SSF46689">
    <property type="entry name" value="Homeodomain-like"/>
    <property type="match status" value="1"/>
</dbReference>
<dbReference type="InterPro" id="IPR009057">
    <property type="entry name" value="Homeodomain-like_sf"/>
</dbReference>